<keyword evidence="2" id="KW-1185">Reference proteome</keyword>
<dbReference type="Proteomes" id="UP001204798">
    <property type="component" value="Unassembled WGS sequence"/>
</dbReference>
<name>A0ABT2EJZ1_9BACT</name>
<accession>A0ABT2EJZ1</accession>
<proteinExistence type="predicted"/>
<organism evidence="1 2">
    <name type="scientific">Candidatus Fervidibacter sacchari</name>
    <dbReference type="NCBI Taxonomy" id="1448929"/>
    <lineage>
        <taxon>Bacteria</taxon>
        <taxon>Candidatus Fervidibacterota</taxon>
        <taxon>Candidatus Fervidibacter</taxon>
    </lineage>
</organism>
<sequence length="136" mass="15267">MRRFLPFGLLFVFLWLLGCSGNPFRDFRILDVKVTPTELPPEGGTVQIEVEATRGDGANAIVARKFIGFTVVLFTVKLGLVNALDFEKVRWKGSVQLPPNHSEDDMVYAIIISVRNDGERDERLMEVVVKGRKSST</sequence>
<protein>
    <submittedName>
        <fullName evidence="1">Uncharacterized protein</fullName>
    </submittedName>
</protein>
<evidence type="ECO:0000313" key="2">
    <source>
        <dbReference type="Proteomes" id="UP001204798"/>
    </source>
</evidence>
<dbReference type="EMBL" id="JANUCP010000001">
    <property type="protein sequence ID" value="MCS3918274.1"/>
    <property type="molecule type" value="Genomic_DNA"/>
</dbReference>
<dbReference type="RefSeq" id="WP_259093904.1">
    <property type="nucleotide sequence ID" value="NZ_CP130454.1"/>
</dbReference>
<reference evidence="1 2" key="1">
    <citation type="submission" date="2022-08" db="EMBL/GenBank/DDBJ databases">
        <title>Bacterial and archaeal communities from various locations to study Microbial Dark Matter (Phase II).</title>
        <authorList>
            <person name="Stepanauskas R."/>
        </authorList>
    </citation>
    <scope>NUCLEOTIDE SEQUENCE [LARGE SCALE GENOMIC DNA]</scope>
    <source>
        <strain evidence="1 2">PD1</strain>
    </source>
</reference>
<dbReference type="PROSITE" id="PS51257">
    <property type="entry name" value="PROKAR_LIPOPROTEIN"/>
    <property type="match status" value="1"/>
</dbReference>
<comment type="caution">
    <text evidence="1">The sequence shown here is derived from an EMBL/GenBank/DDBJ whole genome shotgun (WGS) entry which is preliminary data.</text>
</comment>
<evidence type="ECO:0000313" key="1">
    <source>
        <dbReference type="EMBL" id="MCS3918274.1"/>
    </source>
</evidence>
<gene>
    <name evidence="1" type="ORF">M2350_000671</name>
</gene>